<sequence>MSDESVESPAMPDDGLIRRVKALACTAPLQAMEANKGLHDRVDVRPYSVVELALHTIDQVAMAMDFQAGAEHRKVIEQVQRFAAVQVPQHSDQQHHDVAEWVLNKLINIGTIDRGFTWKYGRLDQQGHYGHYDFEFKLVVERSAPDGGVFLRVTDEAINVLVGALDTDVESAQVAAEHKLEYLIRRRRLEDAKLAAEQARYRTVQYGEYLRQFLEATRRDVRTVDWEREVPDLLEESLEHIEGRYRHESAILLNITAHRDETHDPRRKQQAAELVDIVRDCIRRHMQLQSRLQTAGSFFRSEQDRQRFSGPPQRAAIDVFNQLLVPVLGLSVRAALDPVADFFRSGLPPAPPTVTSMTTLVQRLLQGRPDRAFFAGTVPEPDLQDLADPPRFSEDDLQAAKHLLDLALGEPTMLSDLLSAARKLGPTVERLVLHEAMHAFSPAVSEAVLRGEPSMLIAIVEEGGLTSPALGGGELLLSRVGLQDPVDEPDHDAPSGLEPDK</sequence>
<organism evidence="1 2">
    <name type="scientific">Streptomyces brevispora</name>
    <dbReference type="NCBI Taxonomy" id="887462"/>
    <lineage>
        <taxon>Bacteria</taxon>
        <taxon>Bacillati</taxon>
        <taxon>Actinomycetota</taxon>
        <taxon>Actinomycetes</taxon>
        <taxon>Kitasatosporales</taxon>
        <taxon>Streptomycetaceae</taxon>
        <taxon>Streptomyces</taxon>
    </lineage>
</organism>
<name>A0ABZ1G3Q7_9ACTN</name>
<gene>
    <name evidence="1" type="ORF">OIE64_17880</name>
</gene>
<dbReference type="EMBL" id="CP109114">
    <property type="protein sequence ID" value="WSC14516.1"/>
    <property type="molecule type" value="Genomic_DNA"/>
</dbReference>
<dbReference type="Proteomes" id="UP001330827">
    <property type="component" value="Chromosome"/>
</dbReference>
<proteinExistence type="predicted"/>
<reference evidence="1 2" key="1">
    <citation type="submission" date="2022-10" db="EMBL/GenBank/DDBJ databases">
        <title>The complete genomes of actinobacterial strains from the NBC collection.</title>
        <authorList>
            <person name="Joergensen T.S."/>
            <person name="Alvarez Arevalo M."/>
            <person name="Sterndorff E.B."/>
            <person name="Faurdal D."/>
            <person name="Vuksanovic O."/>
            <person name="Mourched A.-S."/>
            <person name="Charusanti P."/>
            <person name="Shaw S."/>
            <person name="Blin K."/>
            <person name="Weber T."/>
        </authorList>
    </citation>
    <scope>NUCLEOTIDE SEQUENCE [LARGE SCALE GENOMIC DNA]</scope>
    <source>
        <strain evidence="1 2">NBC 01769</strain>
    </source>
</reference>
<protein>
    <submittedName>
        <fullName evidence="1">Uncharacterized protein</fullName>
    </submittedName>
</protein>
<evidence type="ECO:0000313" key="1">
    <source>
        <dbReference type="EMBL" id="WSC14516.1"/>
    </source>
</evidence>
<evidence type="ECO:0000313" key="2">
    <source>
        <dbReference type="Proteomes" id="UP001330827"/>
    </source>
</evidence>
<keyword evidence="2" id="KW-1185">Reference proteome</keyword>
<dbReference type="RefSeq" id="WP_326593092.1">
    <property type="nucleotide sequence ID" value="NZ_CP109114.1"/>
</dbReference>
<accession>A0ABZ1G3Q7</accession>